<feature type="region of interest" description="Disordered" evidence="6">
    <location>
        <begin position="194"/>
        <end position="227"/>
    </location>
</feature>
<organism evidence="8 9">
    <name type="scientific">Plasmodium malariae</name>
    <dbReference type="NCBI Taxonomy" id="5858"/>
    <lineage>
        <taxon>Eukaryota</taxon>
        <taxon>Sar</taxon>
        <taxon>Alveolata</taxon>
        <taxon>Apicomplexa</taxon>
        <taxon>Aconoidasida</taxon>
        <taxon>Haemosporida</taxon>
        <taxon>Plasmodiidae</taxon>
        <taxon>Plasmodium</taxon>
        <taxon>Plasmodium (Plasmodium)</taxon>
    </lineage>
</organism>
<dbReference type="SUPFAM" id="SSF161070">
    <property type="entry name" value="SNF-like"/>
    <property type="match status" value="1"/>
</dbReference>
<dbReference type="InterPro" id="IPR000175">
    <property type="entry name" value="Na/ntran_symport"/>
</dbReference>
<keyword evidence="5 7" id="KW-0472">Membrane</keyword>
<evidence type="ECO:0000256" key="4">
    <source>
        <dbReference type="ARBA" id="ARBA00022989"/>
    </source>
</evidence>
<evidence type="ECO:0000256" key="5">
    <source>
        <dbReference type="ARBA" id="ARBA00023136"/>
    </source>
</evidence>
<sequence length="1075" mass="124644">MLDKESQEYENAQSELSAQSVQIALSKYSNTESEKKKRMQKLKDAFVKCPNDLKTYLYNICVNFSYSDIYQEYISRLSLNTYNNCDYDQIRSSSYISKKDFLKYYNFQFYDNKFELESDEYYEDTLFEDSDNFSDMEEVGRYVLARCMVNTYNGQTSKMKNLLLSKPQYEVAPSYRKKRGKEWAIQKPHVDGKIERKKNNNKCRGMGVEIGQGERKEEGKSAKNTNSKSYTSQLLNLISQRNSHRSNAQSSSNCSNASSDSGFSGSSEEVLRAHMRREQNCWNKMITRKCFSVVTHVKDPREYSFMPFNFYSFNNYDINRKKIKNSCNNNYFYMLDNLEEAQKDQCVEKYYKHGYKNKYETENSSMFKSDKRLVWNEENMNTDKKDECVVPLEDLHTTEWGKTPNKANEKDAVNAYFEQQMKGTNVDKSKSCSLYSNKSIKRLCSEEIEIFFKKALKNEIINFNQKRIDNRDRWNSLYQFICSCLGASLATQCYLDLPELTSGLDYILLLLLVLFCYIFIGLPLVQIEYALGQVSQSCIVNSLSFLKKKYRGIAIISLIVSFHVLTKNINTSIDTAIIIAGSLKKPLSWNMRDCEGILHRMNCIKNDKCKWVGVPADKGSGMGDNYSSTHSSSYSSQHSYSNYSGNNDKHVFLQNFEGKTSISGKQCVSAGISEGQKRVQLAIEGNNMINAKFYNTIFFSEDNFLYLNFPLIAQIFSIVLLSLNCSTGINYMFSSYTNIGTNILISAWYVIFGSCISTIIHFAYYYLCLDLSTNFASVNENKVMVNHLLNDVYRIVFPISSSSSSVDFLILKKNKYFLISHSLSRSSSIQRSFHNTQIQEKDHPEQVHMVPFIRMPNLRTSKGKNRESQHGGSVEQWGAYIKSHWGEKKNNPNLHDHGQVTKFTLMIGSDEDVKKGVHTTVEDKKSKSDYFFKCSMQFVVTVLLLLLTFVVSLISFLYPGKISIFICPPTNMWKISDIHLKKQKPLNCLYTRRIFFFEEILPIEKIMPVYVWRHIEKHINRENFISSLQRENENNETIHDKTYTYLSKNEFENYIFDLIARGSNLCDFTDRQRGP</sequence>
<keyword evidence="3 7" id="KW-0812">Transmembrane</keyword>
<dbReference type="GO" id="GO:0035725">
    <property type="term" value="P:sodium ion transmembrane transport"/>
    <property type="evidence" value="ECO:0007669"/>
    <property type="project" value="TreeGrafter"/>
</dbReference>
<evidence type="ECO:0000313" key="8">
    <source>
        <dbReference type="EMBL" id="SBS99532.1"/>
    </source>
</evidence>
<feature type="transmembrane region" description="Helical" evidence="7">
    <location>
        <begin position="507"/>
        <end position="527"/>
    </location>
</feature>
<evidence type="ECO:0000256" key="6">
    <source>
        <dbReference type="SAM" id="MobiDB-lite"/>
    </source>
</evidence>
<evidence type="ECO:0000256" key="1">
    <source>
        <dbReference type="ARBA" id="ARBA00004141"/>
    </source>
</evidence>
<dbReference type="EMBL" id="FLQW01005841">
    <property type="protein sequence ID" value="SBS99532.1"/>
    <property type="molecule type" value="Genomic_DNA"/>
</dbReference>
<feature type="transmembrane region" description="Helical" evidence="7">
    <location>
        <begin position="704"/>
        <end position="723"/>
    </location>
</feature>
<evidence type="ECO:0000256" key="3">
    <source>
        <dbReference type="ARBA" id="ARBA00022692"/>
    </source>
</evidence>
<evidence type="ECO:0000256" key="2">
    <source>
        <dbReference type="ARBA" id="ARBA00022448"/>
    </source>
</evidence>
<dbReference type="Proteomes" id="UP000078597">
    <property type="component" value="Unassembled WGS sequence"/>
</dbReference>
<evidence type="ECO:0000313" key="9">
    <source>
        <dbReference type="Proteomes" id="UP000078597"/>
    </source>
</evidence>
<name>A0A1A8X2R7_PLAMA</name>
<dbReference type="PANTHER" id="PTHR11616:SF240">
    <property type="entry name" value="BLOATED TUBULES, ISOFORM B-RELATED"/>
    <property type="match status" value="1"/>
</dbReference>
<feature type="transmembrane region" description="Helical" evidence="7">
    <location>
        <begin position="934"/>
        <end position="958"/>
    </location>
</feature>
<dbReference type="InterPro" id="IPR037272">
    <property type="entry name" value="SNS_sf"/>
</dbReference>
<feature type="transmembrane region" description="Helical" evidence="7">
    <location>
        <begin position="743"/>
        <end position="767"/>
    </location>
</feature>
<proteinExistence type="predicted"/>
<dbReference type="AlphaFoldDB" id="A0A1A8X2R7"/>
<comment type="subcellular location">
    <subcellularLocation>
        <location evidence="1">Membrane</location>
        <topology evidence="1">Multi-pass membrane protein</topology>
    </subcellularLocation>
</comment>
<keyword evidence="4 7" id="KW-1133">Transmembrane helix</keyword>
<gene>
    <name evidence="8" type="ORF">PMALA_071050</name>
</gene>
<dbReference type="PROSITE" id="PS50267">
    <property type="entry name" value="NA_NEUROTRAN_SYMP_3"/>
    <property type="match status" value="1"/>
</dbReference>
<reference evidence="9" key="1">
    <citation type="submission" date="2016-05" db="EMBL/GenBank/DDBJ databases">
        <authorList>
            <person name="Naeem Raeece"/>
        </authorList>
    </citation>
    <scope>NUCLEOTIDE SEQUENCE [LARGE SCALE GENOMIC DNA]</scope>
</reference>
<dbReference type="VEuPathDB" id="PlasmoDB:PmUG01_09041700"/>
<accession>A0A1A8X2R7</accession>
<feature type="compositionally biased region" description="Basic and acidic residues" evidence="6">
    <location>
        <begin position="212"/>
        <end position="221"/>
    </location>
</feature>
<protein>
    <submittedName>
        <fullName evidence="8">Amino acid transporter, putative</fullName>
    </submittedName>
</protein>
<keyword evidence="2" id="KW-0813">Transport</keyword>
<feature type="region of interest" description="Disordered" evidence="6">
    <location>
        <begin position="241"/>
        <end position="265"/>
    </location>
</feature>
<dbReference type="PANTHER" id="PTHR11616">
    <property type="entry name" value="SODIUM/CHLORIDE DEPENDENT TRANSPORTER"/>
    <property type="match status" value="1"/>
</dbReference>
<evidence type="ECO:0000256" key="7">
    <source>
        <dbReference type="SAM" id="Phobius"/>
    </source>
</evidence>
<dbReference type="GO" id="GO:0005886">
    <property type="term" value="C:plasma membrane"/>
    <property type="evidence" value="ECO:0007669"/>
    <property type="project" value="TreeGrafter"/>
</dbReference>